<dbReference type="PANTHER" id="PTHR31218">
    <property type="entry name" value="WAT1-RELATED PROTEIN"/>
    <property type="match status" value="1"/>
</dbReference>
<evidence type="ECO:0000313" key="8">
    <source>
        <dbReference type="EMBL" id="THG18629.1"/>
    </source>
</evidence>
<evidence type="ECO:0000313" key="9">
    <source>
        <dbReference type="Proteomes" id="UP000306102"/>
    </source>
</evidence>
<keyword evidence="4 6" id="KW-1133">Transmembrane helix</keyword>
<feature type="domain" description="EamA" evidence="7">
    <location>
        <begin position="156"/>
        <end position="294"/>
    </location>
</feature>
<evidence type="ECO:0000256" key="6">
    <source>
        <dbReference type="SAM" id="Phobius"/>
    </source>
</evidence>
<keyword evidence="3 6" id="KW-0812">Transmembrane</keyword>
<dbReference type="Pfam" id="PF00892">
    <property type="entry name" value="EamA"/>
    <property type="match status" value="1"/>
</dbReference>
<proteinExistence type="inferred from homology"/>
<feature type="transmembrane region" description="Helical" evidence="6">
    <location>
        <begin position="222"/>
        <end position="239"/>
    </location>
</feature>
<comment type="subcellular location">
    <subcellularLocation>
        <location evidence="1">Membrane</location>
        <topology evidence="1">Multi-pass membrane protein</topology>
    </subcellularLocation>
</comment>
<feature type="transmembrane region" description="Helical" evidence="6">
    <location>
        <begin position="154"/>
        <end position="174"/>
    </location>
</feature>
<feature type="transmembrane region" description="Helical" evidence="6">
    <location>
        <begin position="251"/>
        <end position="271"/>
    </location>
</feature>
<feature type="transmembrane region" description="Helical" evidence="6">
    <location>
        <begin position="104"/>
        <end position="124"/>
    </location>
</feature>
<feature type="transmembrane region" description="Helical" evidence="6">
    <location>
        <begin position="366"/>
        <end position="394"/>
    </location>
</feature>
<evidence type="ECO:0000256" key="4">
    <source>
        <dbReference type="ARBA" id="ARBA00022989"/>
    </source>
</evidence>
<dbReference type="Proteomes" id="UP000306102">
    <property type="component" value="Unassembled WGS sequence"/>
</dbReference>
<dbReference type="AlphaFoldDB" id="A0A4S4EPH1"/>
<dbReference type="GO" id="GO:0016020">
    <property type="term" value="C:membrane"/>
    <property type="evidence" value="ECO:0007669"/>
    <property type="project" value="UniProtKB-SubCell"/>
</dbReference>
<dbReference type="EMBL" id="SDRB02002943">
    <property type="protein sequence ID" value="THG18629.1"/>
    <property type="molecule type" value="Genomic_DNA"/>
</dbReference>
<feature type="transmembrane region" description="Helical" evidence="6">
    <location>
        <begin position="277"/>
        <end position="295"/>
    </location>
</feature>
<dbReference type="InterPro" id="IPR000620">
    <property type="entry name" value="EamA_dom"/>
</dbReference>
<evidence type="ECO:0000256" key="2">
    <source>
        <dbReference type="ARBA" id="ARBA00007635"/>
    </source>
</evidence>
<evidence type="ECO:0000256" key="5">
    <source>
        <dbReference type="ARBA" id="ARBA00023136"/>
    </source>
</evidence>
<protein>
    <recommendedName>
        <fullName evidence="7">EamA domain-containing protein</fullName>
    </recommendedName>
</protein>
<dbReference type="GO" id="GO:0022857">
    <property type="term" value="F:transmembrane transporter activity"/>
    <property type="evidence" value="ECO:0007669"/>
    <property type="project" value="InterPro"/>
</dbReference>
<sequence>MGGQKPRMLSLIFTKLKPYLAMITLQFGYAGMFIITLVSLKRGMSEQFCTHSVSPVIDQNLSYLGLKYTSATFGSAVVNALPALTFIMAIIFRLEKVNLKKIQSVAKVIGTVITVTGVLVMTLYKGPIIDILWHSKSRNPHHNTTNSTSADQHWVMGTIMILGCTCGWSAFFILQSITLKQYPAELSLAALICLMGTVQGAAVALAVERDMSAWVVGFDSRLLAAVYSGVVCSGIAYYLQGVVNKVRGPVFVTAFSPLCMIITAVLGAIVLAEKIHLGSLIGAVIIVFGLYSVVWGKTKDPLSSETTLTTTEKDKAYALPVVDANRSTIVDDTNDCELSGNNRPKVLSTRPSNYGGMVFHLEISELTMLFGCLFCCDVSLIGAVIIVFGLYSVVWGKTKDPLSSETTLTTTEKDKAYALPVVDANRSTIVDDTNDCELSGNKLKIPGKTPLSQEP</sequence>
<evidence type="ECO:0000259" key="7">
    <source>
        <dbReference type="Pfam" id="PF00892"/>
    </source>
</evidence>
<reference evidence="8 9" key="1">
    <citation type="journal article" date="2018" name="Proc. Natl. Acad. Sci. U.S.A.">
        <title>Draft genome sequence of Camellia sinensis var. sinensis provides insights into the evolution of the tea genome and tea quality.</title>
        <authorList>
            <person name="Wei C."/>
            <person name="Yang H."/>
            <person name="Wang S."/>
            <person name="Zhao J."/>
            <person name="Liu C."/>
            <person name="Gao L."/>
            <person name="Xia E."/>
            <person name="Lu Y."/>
            <person name="Tai Y."/>
            <person name="She G."/>
            <person name="Sun J."/>
            <person name="Cao H."/>
            <person name="Tong W."/>
            <person name="Gao Q."/>
            <person name="Li Y."/>
            <person name="Deng W."/>
            <person name="Jiang X."/>
            <person name="Wang W."/>
            <person name="Chen Q."/>
            <person name="Zhang S."/>
            <person name="Li H."/>
            <person name="Wu J."/>
            <person name="Wang P."/>
            <person name="Li P."/>
            <person name="Shi C."/>
            <person name="Zheng F."/>
            <person name="Jian J."/>
            <person name="Huang B."/>
            <person name="Shan D."/>
            <person name="Shi M."/>
            <person name="Fang C."/>
            <person name="Yue Y."/>
            <person name="Li F."/>
            <person name="Li D."/>
            <person name="Wei S."/>
            <person name="Han B."/>
            <person name="Jiang C."/>
            <person name="Yin Y."/>
            <person name="Xia T."/>
            <person name="Zhang Z."/>
            <person name="Bennetzen J.L."/>
            <person name="Zhao S."/>
            <person name="Wan X."/>
        </authorList>
    </citation>
    <scope>NUCLEOTIDE SEQUENCE [LARGE SCALE GENOMIC DNA]</scope>
    <source>
        <strain evidence="9">cv. Shuchazao</strain>
        <tissue evidence="8">Leaf</tissue>
    </source>
</reference>
<organism evidence="8 9">
    <name type="scientific">Camellia sinensis var. sinensis</name>
    <name type="common">China tea</name>
    <dbReference type="NCBI Taxonomy" id="542762"/>
    <lineage>
        <taxon>Eukaryota</taxon>
        <taxon>Viridiplantae</taxon>
        <taxon>Streptophyta</taxon>
        <taxon>Embryophyta</taxon>
        <taxon>Tracheophyta</taxon>
        <taxon>Spermatophyta</taxon>
        <taxon>Magnoliopsida</taxon>
        <taxon>eudicotyledons</taxon>
        <taxon>Gunneridae</taxon>
        <taxon>Pentapetalae</taxon>
        <taxon>asterids</taxon>
        <taxon>Ericales</taxon>
        <taxon>Theaceae</taxon>
        <taxon>Camellia</taxon>
    </lineage>
</organism>
<keyword evidence="5 6" id="KW-0472">Membrane</keyword>
<dbReference type="SUPFAM" id="SSF103481">
    <property type="entry name" value="Multidrug resistance efflux transporter EmrE"/>
    <property type="match status" value="1"/>
</dbReference>
<comment type="similarity">
    <text evidence="2">Belongs to the drug/metabolite transporter (DMT) superfamily. Plant drug/metabolite exporter (P-DME) (TC 2.A.7.4) family.</text>
</comment>
<feature type="transmembrane region" description="Helical" evidence="6">
    <location>
        <begin position="20"/>
        <end position="40"/>
    </location>
</feature>
<feature type="transmembrane region" description="Helical" evidence="6">
    <location>
        <begin position="71"/>
        <end position="92"/>
    </location>
</feature>
<feature type="transmembrane region" description="Helical" evidence="6">
    <location>
        <begin position="186"/>
        <end position="207"/>
    </location>
</feature>
<dbReference type="InterPro" id="IPR030184">
    <property type="entry name" value="WAT1-related"/>
</dbReference>
<accession>A0A4S4EPH1</accession>
<name>A0A4S4EPH1_CAMSN</name>
<evidence type="ECO:0000256" key="3">
    <source>
        <dbReference type="ARBA" id="ARBA00022692"/>
    </source>
</evidence>
<dbReference type="InterPro" id="IPR037185">
    <property type="entry name" value="EmrE-like"/>
</dbReference>
<evidence type="ECO:0000256" key="1">
    <source>
        <dbReference type="ARBA" id="ARBA00004141"/>
    </source>
</evidence>
<gene>
    <name evidence="8" type="ORF">TEA_029953</name>
</gene>
<keyword evidence="9" id="KW-1185">Reference proteome</keyword>
<comment type="caution">
    <text evidence="8">The sequence shown here is derived from an EMBL/GenBank/DDBJ whole genome shotgun (WGS) entry which is preliminary data.</text>
</comment>